<dbReference type="Gene3D" id="3.40.50.150">
    <property type="entry name" value="Vaccinia Virus protein VP39"/>
    <property type="match status" value="1"/>
</dbReference>
<name>A0A161QL31_9BRAD</name>
<dbReference type="InterPro" id="IPR029063">
    <property type="entry name" value="SAM-dependent_MTases_sf"/>
</dbReference>
<keyword evidence="2" id="KW-0808">Transferase</keyword>
<dbReference type="Pfam" id="PF08241">
    <property type="entry name" value="Methyltransf_11"/>
    <property type="match status" value="1"/>
</dbReference>
<sequence>MAEVNLLKTYPKAVRDIAQRVQGKEANRELALKFGFEYFDGPREQGYGGYRYDGRWVPIAQTFVTHFGLKPGDRVLDVGCAKGFLVKDLTDVCPGLEVYGLDISEYALTHAHADVAGRTVRGSCDALPFSDRSFDAVICINTIHNLDPEHCAIAIRELQRVSKGQGFIQVDAYRSAAERQLFEDWMLTAKSYYMPEAWEALFASCGYTGDYYWTVLQ</sequence>
<comment type="caution">
    <text evidence="2">The sequence shown here is derived from an EMBL/GenBank/DDBJ whole genome shotgun (WGS) entry which is preliminary data.</text>
</comment>
<dbReference type="EMBL" id="LVYV01000055">
    <property type="protein sequence ID" value="KZD20664.1"/>
    <property type="molecule type" value="Genomic_DNA"/>
</dbReference>
<dbReference type="AlphaFoldDB" id="A0A161QL31"/>
<keyword evidence="3" id="KW-1185">Reference proteome</keyword>
<gene>
    <name evidence="2" type="ORF">A4A58_18200</name>
</gene>
<dbReference type="STRING" id="943830.A4A58_18200"/>
<dbReference type="Proteomes" id="UP000076574">
    <property type="component" value="Unassembled WGS sequence"/>
</dbReference>
<reference evidence="2 3" key="1">
    <citation type="submission" date="2016-03" db="EMBL/GenBank/DDBJ databases">
        <title>Microsymbionts genomes from the relict species Vavilovia formosa (Stev.) Fed.</title>
        <authorList>
            <person name="Kopat V."/>
            <person name="Chirak E."/>
            <person name="Kimeklis A."/>
            <person name="Andronov E."/>
        </authorList>
    </citation>
    <scope>NUCLEOTIDE SEQUENCE [LARGE SCALE GENOMIC DNA]</scope>
    <source>
        <strain evidence="2 3">Vaf07</strain>
    </source>
</reference>
<evidence type="ECO:0000259" key="1">
    <source>
        <dbReference type="Pfam" id="PF08241"/>
    </source>
</evidence>
<evidence type="ECO:0000313" key="3">
    <source>
        <dbReference type="Proteomes" id="UP000076574"/>
    </source>
</evidence>
<dbReference type="PANTHER" id="PTHR43464">
    <property type="entry name" value="METHYLTRANSFERASE"/>
    <property type="match status" value="1"/>
</dbReference>
<proteinExistence type="predicted"/>
<accession>A0A161QL31</accession>
<dbReference type="SUPFAM" id="SSF53335">
    <property type="entry name" value="S-adenosyl-L-methionine-dependent methyltransferases"/>
    <property type="match status" value="1"/>
</dbReference>
<dbReference type="GO" id="GO:0032259">
    <property type="term" value="P:methylation"/>
    <property type="evidence" value="ECO:0007669"/>
    <property type="project" value="UniProtKB-KW"/>
</dbReference>
<feature type="domain" description="Methyltransferase type 11" evidence="1">
    <location>
        <begin position="76"/>
        <end position="168"/>
    </location>
</feature>
<dbReference type="GO" id="GO:0008757">
    <property type="term" value="F:S-adenosylmethionine-dependent methyltransferase activity"/>
    <property type="evidence" value="ECO:0007669"/>
    <property type="project" value="InterPro"/>
</dbReference>
<dbReference type="OrthoDB" id="9808140at2"/>
<dbReference type="InterPro" id="IPR013216">
    <property type="entry name" value="Methyltransf_11"/>
</dbReference>
<protein>
    <submittedName>
        <fullName evidence="2">Methyltransferase</fullName>
    </submittedName>
</protein>
<organism evidence="2 3">
    <name type="scientific">Tardiphaga robiniae</name>
    <dbReference type="NCBI Taxonomy" id="943830"/>
    <lineage>
        <taxon>Bacteria</taxon>
        <taxon>Pseudomonadati</taxon>
        <taxon>Pseudomonadota</taxon>
        <taxon>Alphaproteobacteria</taxon>
        <taxon>Hyphomicrobiales</taxon>
        <taxon>Nitrobacteraceae</taxon>
        <taxon>Tardiphaga</taxon>
    </lineage>
</organism>
<keyword evidence="2" id="KW-0489">Methyltransferase</keyword>
<dbReference type="CDD" id="cd02440">
    <property type="entry name" value="AdoMet_MTases"/>
    <property type="match status" value="1"/>
</dbReference>
<evidence type="ECO:0000313" key="2">
    <source>
        <dbReference type="EMBL" id="KZD20664.1"/>
    </source>
</evidence>
<dbReference type="PANTHER" id="PTHR43464:SF83">
    <property type="entry name" value="MALONYL-[ACYL-CARRIER PROTEIN] O-METHYLTRANSFERASE"/>
    <property type="match status" value="1"/>
</dbReference>